<keyword evidence="4" id="KW-1185">Reference proteome</keyword>
<feature type="region of interest" description="Disordered" evidence="2">
    <location>
        <begin position="324"/>
        <end position="403"/>
    </location>
</feature>
<evidence type="ECO:0000313" key="3">
    <source>
        <dbReference type="EMBL" id="ORC85776.1"/>
    </source>
</evidence>
<comment type="caution">
    <text evidence="3">The sequence shown here is derived from an EMBL/GenBank/DDBJ whole genome shotgun (WGS) entry which is preliminary data.</text>
</comment>
<evidence type="ECO:0000256" key="1">
    <source>
        <dbReference type="SAM" id="Coils"/>
    </source>
</evidence>
<feature type="compositionally biased region" description="Basic and acidic residues" evidence="2">
    <location>
        <begin position="247"/>
        <end position="259"/>
    </location>
</feature>
<feature type="region of interest" description="Disordered" evidence="2">
    <location>
        <begin position="236"/>
        <end position="272"/>
    </location>
</feature>
<dbReference type="VEuPathDB" id="TriTrypDB:TM35_000332330"/>
<keyword evidence="1" id="KW-0175">Coiled coil</keyword>
<dbReference type="Proteomes" id="UP000192257">
    <property type="component" value="Unassembled WGS sequence"/>
</dbReference>
<gene>
    <name evidence="3" type="ORF">TM35_000332330</name>
</gene>
<organism evidence="3 4">
    <name type="scientific">Trypanosoma theileri</name>
    <dbReference type="NCBI Taxonomy" id="67003"/>
    <lineage>
        <taxon>Eukaryota</taxon>
        <taxon>Discoba</taxon>
        <taxon>Euglenozoa</taxon>
        <taxon>Kinetoplastea</taxon>
        <taxon>Metakinetoplastina</taxon>
        <taxon>Trypanosomatida</taxon>
        <taxon>Trypanosomatidae</taxon>
        <taxon>Trypanosoma</taxon>
    </lineage>
</organism>
<dbReference type="AlphaFoldDB" id="A0A1X0NM39"/>
<dbReference type="STRING" id="67003.A0A1X0NM39"/>
<proteinExistence type="predicted"/>
<protein>
    <submittedName>
        <fullName evidence="3">Uncharacterized protein</fullName>
    </submittedName>
</protein>
<accession>A0A1X0NM39</accession>
<name>A0A1X0NM39_9TRYP</name>
<evidence type="ECO:0000256" key="2">
    <source>
        <dbReference type="SAM" id="MobiDB-lite"/>
    </source>
</evidence>
<evidence type="ECO:0000313" key="4">
    <source>
        <dbReference type="Proteomes" id="UP000192257"/>
    </source>
</evidence>
<feature type="compositionally biased region" description="Basic and acidic residues" evidence="2">
    <location>
        <begin position="324"/>
        <end position="390"/>
    </location>
</feature>
<dbReference type="RefSeq" id="XP_028879842.1">
    <property type="nucleotide sequence ID" value="XM_029028989.1"/>
</dbReference>
<feature type="coiled-coil region" evidence="1">
    <location>
        <begin position="77"/>
        <end position="104"/>
    </location>
</feature>
<reference evidence="3 4" key="1">
    <citation type="submission" date="2017-03" db="EMBL/GenBank/DDBJ databases">
        <title>An alternative strategy for trypanosome survival in the mammalian bloodstream revealed through genome and transcriptome analysis of the ubiquitous bovine parasite Trypanosoma (Megatrypanum) theileri.</title>
        <authorList>
            <person name="Kelly S."/>
            <person name="Ivens A."/>
            <person name="Mott A."/>
            <person name="O'Neill E."/>
            <person name="Emms D."/>
            <person name="Macleod O."/>
            <person name="Voorheis P."/>
            <person name="Matthews J."/>
            <person name="Matthews K."/>
            <person name="Carrington M."/>
        </authorList>
    </citation>
    <scope>NUCLEOTIDE SEQUENCE [LARGE SCALE GENOMIC DNA]</scope>
    <source>
        <strain evidence="3">Edinburgh</strain>
    </source>
</reference>
<sequence>MEDWLKEVDVQYPGAKTCQRVGDDNNKKYAEIATKVRKVADGLKQGADTTMDLVKKLNKSVESVSREKIERELRKHVDVMTTEVQKSKEAIDKAREARDEARVLVGCTVFLGNLEELRSEKKKEALKFYTDDLEEKNSVFKLLEWRDLINRTRAKEAEVDMLVQNLTFALKRSRGISNEVAQSLVTAVTAAEAAVERFEKAKGKVKVPDAGGEYDVKVESLRGEKDTAMQVKKEGQIPNKNPSLIPDENKKNETKEPRWGETVGSNVGASPVTGARIREHPEKEKISEIAKELNRVLEEEKQNLKQKKIEEKKAFEEMKQAEIRRKEEERLAEEEKARLEREALGKKAREERARQERATAEKLAEEERKKQEKLAEEEKARKAREAELAKNAKKKKDGSSSPALVHSPLLLLVLLCVLGCTLVC</sequence>
<dbReference type="GeneID" id="39988769"/>
<dbReference type="EMBL" id="NBCO01000033">
    <property type="protein sequence ID" value="ORC85776.1"/>
    <property type="molecule type" value="Genomic_DNA"/>
</dbReference>